<keyword evidence="1" id="KW-0732">Signal</keyword>
<dbReference type="EMBL" id="JANDXR010000001">
    <property type="protein sequence ID" value="MCP9500075.1"/>
    <property type="molecule type" value="Genomic_DNA"/>
</dbReference>
<evidence type="ECO:0000313" key="2">
    <source>
        <dbReference type="EMBL" id="MCP9500075.1"/>
    </source>
</evidence>
<evidence type="ECO:0000256" key="1">
    <source>
        <dbReference type="SAM" id="SignalP"/>
    </source>
</evidence>
<sequence length="120" mass="14021">MRKNKLLFLSSLLIVFMWILVFSSCNNDDEDTGNIYSGYIEYIDQETETMGIKVTGQPENTPADMPHIKDVIHINQKDYENYSFKKDQKITFTIISAKSEIAPALYDYSFWTCKIKIFKK</sequence>
<feature type="signal peptide" evidence="1">
    <location>
        <begin position="1"/>
        <end position="27"/>
    </location>
</feature>
<protein>
    <recommendedName>
        <fullName evidence="4">Lipoprotein</fullName>
    </recommendedName>
</protein>
<gene>
    <name evidence="2" type="ORF">NND11_00690</name>
</gene>
<reference evidence="2" key="1">
    <citation type="submission" date="2022-07" db="EMBL/GenBank/DDBJ databases">
        <title>Prevotella copri.</title>
        <authorList>
            <person name="Yang C."/>
        </authorList>
    </citation>
    <scope>NUCLEOTIDE SEQUENCE</scope>
    <source>
        <strain evidence="2">HF88</strain>
    </source>
</reference>
<organism evidence="2 3">
    <name type="scientific">Segatella copri</name>
    <dbReference type="NCBI Taxonomy" id="165179"/>
    <lineage>
        <taxon>Bacteria</taxon>
        <taxon>Pseudomonadati</taxon>
        <taxon>Bacteroidota</taxon>
        <taxon>Bacteroidia</taxon>
        <taxon>Bacteroidales</taxon>
        <taxon>Prevotellaceae</taxon>
        <taxon>Segatella</taxon>
    </lineage>
</organism>
<dbReference type="AlphaFoldDB" id="A0AAW5HZ55"/>
<dbReference type="Proteomes" id="UP001206014">
    <property type="component" value="Unassembled WGS sequence"/>
</dbReference>
<feature type="chain" id="PRO_5043442468" description="Lipoprotein" evidence="1">
    <location>
        <begin position="28"/>
        <end position="120"/>
    </location>
</feature>
<evidence type="ECO:0000313" key="3">
    <source>
        <dbReference type="Proteomes" id="UP001206014"/>
    </source>
</evidence>
<accession>A0AAW5HZ55</accession>
<proteinExistence type="predicted"/>
<dbReference type="PROSITE" id="PS51257">
    <property type="entry name" value="PROKAR_LIPOPROTEIN"/>
    <property type="match status" value="1"/>
</dbReference>
<dbReference type="RefSeq" id="WP_234563535.1">
    <property type="nucleotide sequence ID" value="NZ_JAJTTD010000001.1"/>
</dbReference>
<evidence type="ECO:0008006" key="4">
    <source>
        <dbReference type="Google" id="ProtNLM"/>
    </source>
</evidence>
<name>A0AAW5HZ55_9BACT</name>
<comment type="caution">
    <text evidence="2">The sequence shown here is derived from an EMBL/GenBank/DDBJ whole genome shotgun (WGS) entry which is preliminary data.</text>
</comment>